<feature type="signal peptide" evidence="5">
    <location>
        <begin position="1"/>
        <end position="18"/>
    </location>
</feature>
<keyword evidence="5" id="KW-0732">Signal</keyword>
<keyword evidence="4" id="KW-0325">Glycoprotein</keyword>
<dbReference type="InterPro" id="IPR019819">
    <property type="entry name" value="Carboxylesterase_B_CS"/>
</dbReference>
<comment type="caution">
    <text evidence="7">The sequence shown here is derived from an EMBL/GenBank/DDBJ whole genome shotgun (WGS) entry which is preliminary data.</text>
</comment>
<keyword evidence="3 5" id="KW-0378">Hydrolase</keyword>
<dbReference type="InterPro" id="IPR029058">
    <property type="entry name" value="AB_hydrolase_fold"/>
</dbReference>
<dbReference type="InterPro" id="IPR019826">
    <property type="entry name" value="Carboxylesterase_B_AS"/>
</dbReference>
<name>A0AAE1TTZ2_9EUCA</name>
<dbReference type="InterPro" id="IPR050309">
    <property type="entry name" value="Type-B_Carboxylest/Lipase"/>
</dbReference>
<evidence type="ECO:0000256" key="5">
    <source>
        <dbReference type="RuleBase" id="RU361235"/>
    </source>
</evidence>
<dbReference type="InterPro" id="IPR002018">
    <property type="entry name" value="CarbesteraseB"/>
</dbReference>
<evidence type="ECO:0000256" key="3">
    <source>
        <dbReference type="ARBA" id="ARBA00022801"/>
    </source>
</evidence>
<dbReference type="AlphaFoldDB" id="A0AAE1TTZ2"/>
<evidence type="ECO:0000256" key="1">
    <source>
        <dbReference type="ARBA" id="ARBA00005964"/>
    </source>
</evidence>
<comment type="similarity">
    <text evidence="1 5">Belongs to the type-B carboxylesterase/lipase family.</text>
</comment>
<proteinExistence type="inferred from homology"/>
<accession>A0AAE1TTZ2</accession>
<keyword evidence="2" id="KW-0719">Serine esterase</keyword>
<sequence length="574" mass="63896">MGLVCLVLVVCVAGVGVSVEVDVGVEVVLQQGRLKGSKAVLEEGRHYYTFLAIPYAQPPVGDLKFKTPVRAGGWKGVRDGRVQPEPCLQPGSLTDNILYQGSEDCLYLNIFTPNQSVGEGKQDDGLVAVMVYLHDGSFIRGSIKDYDPKPLLSQGAVLVVTVQYRLGVYGFLSTEDEVLPGNLGLRDQTEALRWVKDNIHKFGGDPNRVTLFGESAGAGSVHLQVLSPHAKGLFQRAILQSGTALCPWSIGQSHREMAFKLGRLLNCTTVDNNNNSTQLVACLSQTPFTDIVLSSSKLAEWFIFPMVAVPRVDGDFLPDSPANIIASGFFNHVDMISGITRDEGIYSTLSLYTKFRPELELLTTNVSHAAPLALSLTDEEAPEYLALLAMLKYLPQLHVIDDNHMQGLTQLVTDQSFKSCHWSTVAFHSRTNRKIYQYRFEHRGQFSFTQLYNTTLASTHVSHGDDLFYLFERLLPHAILTHQEDLFVRHVITKLWTNFADTGNPTQYGSLGFRWIPQTPYKCSGEQASSPYLSISTSPGMKTPTTAEIQNHEFWRRFPTKSNKILFPELFLEE</sequence>
<dbReference type="PROSITE" id="PS00122">
    <property type="entry name" value="CARBOXYLESTERASE_B_1"/>
    <property type="match status" value="1"/>
</dbReference>
<keyword evidence="8" id="KW-1185">Reference proteome</keyword>
<dbReference type="Proteomes" id="UP001292094">
    <property type="component" value="Unassembled WGS sequence"/>
</dbReference>
<evidence type="ECO:0000256" key="2">
    <source>
        <dbReference type="ARBA" id="ARBA00022487"/>
    </source>
</evidence>
<gene>
    <name evidence="7" type="ORF">Pmani_029348</name>
</gene>
<dbReference type="Pfam" id="PF00135">
    <property type="entry name" value="COesterase"/>
    <property type="match status" value="1"/>
</dbReference>
<dbReference type="PANTHER" id="PTHR11559">
    <property type="entry name" value="CARBOXYLESTERASE"/>
    <property type="match status" value="1"/>
</dbReference>
<dbReference type="GO" id="GO:0052689">
    <property type="term" value="F:carboxylic ester hydrolase activity"/>
    <property type="evidence" value="ECO:0007669"/>
    <property type="project" value="UniProtKB-KW"/>
</dbReference>
<evidence type="ECO:0000256" key="4">
    <source>
        <dbReference type="ARBA" id="ARBA00023180"/>
    </source>
</evidence>
<protein>
    <recommendedName>
        <fullName evidence="5">Carboxylic ester hydrolase</fullName>
        <ecNumber evidence="5">3.1.1.-</ecNumber>
    </recommendedName>
</protein>
<organism evidence="7 8">
    <name type="scientific">Petrolisthes manimaculis</name>
    <dbReference type="NCBI Taxonomy" id="1843537"/>
    <lineage>
        <taxon>Eukaryota</taxon>
        <taxon>Metazoa</taxon>
        <taxon>Ecdysozoa</taxon>
        <taxon>Arthropoda</taxon>
        <taxon>Crustacea</taxon>
        <taxon>Multicrustacea</taxon>
        <taxon>Malacostraca</taxon>
        <taxon>Eumalacostraca</taxon>
        <taxon>Eucarida</taxon>
        <taxon>Decapoda</taxon>
        <taxon>Pleocyemata</taxon>
        <taxon>Anomura</taxon>
        <taxon>Galatheoidea</taxon>
        <taxon>Porcellanidae</taxon>
        <taxon>Petrolisthes</taxon>
    </lineage>
</organism>
<evidence type="ECO:0000313" key="7">
    <source>
        <dbReference type="EMBL" id="KAK4298308.1"/>
    </source>
</evidence>
<dbReference type="SUPFAM" id="SSF53474">
    <property type="entry name" value="alpha/beta-Hydrolases"/>
    <property type="match status" value="1"/>
</dbReference>
<dbReference type="EC" id="3.1.1.-" evidence="5"/>
<dbReference type="PROSITE" id="PS00941">
    <property type="entry name" value="CARBOXYLESTERASE_B_2"/>
    <property type="match status" value="1"/>
</dbReference>
<dbReference type="EMBL" id="JAWZYT010003459">
    <property type="protein sequence ID" value="KAK4298308.1"/>
    <property type="molecule type" value="Genomic_DNA"/>
</dbReference>
<evidence type="ECO:0000313" key="8">
    <source>
        <dbReference type="Proteomes" id="UP001292094"/>
    </source>
</evidence>
<feature type="chain" id="PRO_5041770318" description="Carboxylic ester hydrolase" evidence="5">
    <location>
        <begin position="19"/>
        <end position="574"/>
    </location>
</feature>
<reference evidence="7" key="1">
    <citation type="submission" date="2023-11" db="EMBL/GenBank/DDBJ databases">
        <title>Genome assemblies of two species of porcelain crab, Petrolisthes cinctipes and Petrolisthes manimaculis (Anomura: Porcellanidae).</title>
        <authorList>
            <person name="Angst P."/>
        </authorList>
    </citation>
    <scope>NUCLEOTIDE SEQUENCE</scope>
    <source>
        <strain evidence="7">PB745_02</strain>
        <tissue evidence="7">Gill</tissue>
    </source>
</reference>
<dbReference type="Gene3D" id="3.40.50.1820">
    <property type="entry name" value="alpha/beta hydrolase"/>
    <property type="match status" value="1"/>
</dbReference>
<evidence type="ECO:0000259" key="6">
    <source>
        <dbReference type="Pfam" id="PF00135"/>
    </source>
</evidence>
<feature type="domain" description="Carboxylesterase type B" evidence="6">
    <location>
        <begin position="27"/>
        <end position="545"/>
    </location>
</feature>